<dbReference type="AlphaFoldDB" id="A0AAE1Y2D4"/>
<evidence type="ECO:0000313" key="2">
    <source>
        <dbReference type="Proteomes" id="UP001293254"/>
    </source>
</evidence>
<accession>A0AAE1Y2D4</accession>
<organism evidence="1 2">
    <name type="scientific">Sesamum alatum</name>
    <dbReference type="NCBI Taxonomy" id="300844"/>
    <lineage>
        <taxon>Eukaryota</taxon>
        <taxon>Viridiplantae</taxon>
        <taxon>Streptophyta</taxon>
        <taxon>Embryophyta</taxon>
        <taxon>Tracheophyta</taxon>
        <taxon>Spermatophyta</taxon>
        <taxon>Magnoliopsida</taxon>
        <taxon>eudicotyledons</taxon>
        <taxon>Gunneridae</taxon>
        <taxon>Pentapetalae</taxon>
        <taxon>asterids</taxon>
        <taxon>lamiids</taxon>
        <taxon>Lamiales</taxon>
        <taxon>Pedaliaceae</taxon>
        <taxon>Sesamum</taxon>
    </lineage>
</organism>
<dbReference type="Proteomes" id="UP001293254">
    <property type="component" value="Unassembled WGS sequence"/>
</dbReference>
<sequence length="128" mass="14495">MVADKAEEVENLQLIRELTEWWKGAHEELRTSKCVSVEMEGDKLVPNWVISEQSSVLKTHAMGFGHHLNLKCTYWRREKFLSDTKLVDALKKLEESREAGKEEGLIAGREAYLLGCPQGGQHSPPMSS</sequence>
<name>A0AAE1Y2D4_9LAMI</name>
<proteinExistence type="predicted"/>
<comment type="caution">
    <text evidence="1">The sequence shown here is derived from an EMBL/GenBank/DDBJ whole genome shotgun (WGS) entry which is preliminary data.</text>
</comment>
<keyword evidence="2" id="KW-1185">Reference proteome</keyword>
<dbReference type="EMBL" id="JACGWO010000008">
    <property type="protein sequence ID" value="KAK4421828.1"/>
    <property type="molecule type" value="Genomic_DNA"/>
</dbReference>
<evidence type="ECO:0000313" key="1">
    <source>
        <dbReference type="EMBL" id="KAK4421828.1"/>
    </source>
</evidence>
<reference evidence="1" key="2">
    <citation type="journal article" date="2024" name="Plant">
        <title>Genomic evolution and insights into agronomic trait innovations of Sesamum species.</title>
        <authorList>
            <person name="Miao H."/>
            <person name="Wang L."/>
            <person name="Qu L."/>
            <person name="Liu H."/>
            <person name="Sun Y."/>
            <person name="Le M."/>
            <person name="Wang Q."/>
            <person name="Wei S."/>
            <person name="Zheng Y."/>
            <person name="Lin W."/>
            <person name="Duan Y."/>
            <person name="Cao H."/>
            <person name="Xiong S."/>
            <person name="Wang X."/>
            <person name="Wei L."/>
            <person name="Li C."/>
            <person name="Ma Q."/>
            <person name="Ju M."/>
            <person name="Zhao R."/>
            <person name="Li G."/>
            <person name="Mu C."/>
            <person name="Tian Q."/>
            <person name="Mei H."/>
            <person name="Zhang T."/>
            <person name="Gao T."/>
            <person name="Zhang H."/>
        </authorList>
    </citation>
    <scope>NUCLEOTIDE SEQUENCE</scope>
    <source>
        <strain evidence="1">3651</strain>
    </source>
</reference>
<gene>
    <name evidence="1" type="ORF">Salat_2133400</name>
</gene>
<protein>
    <submittedName>
        <fullName evidence="1">Uncharacterized protein</fullName>
    </submittedName>
</protein>
<reference evidence="1" key="1">
    <citation type="submission" date="2020-06" db="EMBL/GenBank/DDBJ databases">
        <authorList>
            <person name="Li T."/>
            <person name="Hu X."/>
            <person name="Zhang T."/>
            <person name="Song X."/>
            <person name="Zhang H."/>
            <person name="Dai N."/>
            <person name="Sheng W."/>
            <person name="Hou X."/>
            <person name="Wei L."/>
        </authorList>
    </citation>
    <scope>NUCLEOTIDE SEQUENCE</scope>
    <source>
        <strain evidence="1">3651</strain>
        <tissue evidence="1">Leaf</tissue>
    </source>
</reference>